<name>A0ABQ7A924_BRACR</name>
<organism evidence="1 2">
    <name type="scientific">Brassica cretica</name>
    <name type="common">Mustard</name>
    <dbReference type="NCBI Taxonomy" id="69181"/>
    <lineage>
        <taxon>Eukaryota</taxon>
        <taxon>Viridiplantae</taxon>
        <taxon>Streptophyta</taxon>
        <taxon>Embryophyta</taxon>
        <taxon>Tracheophyta</taxon>
        <taxon>Spermatophyta</taxon>
        <taxon>Magnoliopsida</taxon>
        <taxon>eudicotyledons</taxon>
        <taxon>Gunneridae</taxon>
        <taxon>Pentapetalae</taxon>
        <taxon>rosids</taxon>
        <taxon>malvids</taxon>
        <taxon>Brassicales</taxon>
        <taxon>Brassicaceae</taxon>
        <taxon>Brassiceae</taxon>
        <taxon>Brassica</taxon>
    </lineage>
</organism>
<comment type="caution">
    <text evidence="1">The sequence shown here is derived from an EMBL/GenBank/DDBJ whole genome shotgun (WGS) entry which is preliminary data.</text>
</comment>
<dbReference type="EMBL" id="QGKV02002055">
    <property type="protein sequence ID" value="KAF3494177.1"/>
    <property type="molecule type" value="Genomic_DNA"/>
</dbReference>
<reference evidence="1 2" key="1">
    <citation type="journal article" date="2020" name="BMC Genomics">
        <title>Intraspecific diversification of the crop wild relative Brassica cretica Lam. using demographic model selection.</title>
        <authorList>
            <person name="Kioukis A."/>
            <person name="Michalopoulou V.A."/>
            <person name="Briers L."/>
            <person name="Pirintsos S."/>
            <person name="Studholme D.J."/>
            <person name="Pavlidis P."/>
            <person name="Sarris P.F."/>
        </authorList>
    </citation>
    <scope>NUCLEOTIDE SEQUENCE [LARGE SCALE GENOMIC DNA]</scope>
    <source>
        <strain evidence="2">cv. PFS-1207/04</strain>
    </source>
</reference>
<sequence length="123" mass="13672">MVAQTICEDNVLNHRSKLPWMKRKSTNCLEQVAIDIIMNVPPWTNRLNRITTVDMSSRYCCDPCVDGMVESTGGVVLLICVLPTIQCLRCTGDEPRTNSNALVELSRIVEKQTGIFSASKSPT</sequence>
<keyword evidence="2" id="KW-1185">Reference proteome</keyword>
<gene>
    <name evidence="1" type="ORF">DY000_02051768</name>
</gene>
<accession>A0ABQ7A924</accession>
<protein>
    <submittedName>
        <fullName evidence="1">Uncharacterized protein</fullName>
    </submittedName>
</protein>
<dbReference type="Proteomes" id="UP000266723">
    <property type="component" value="Unassembled WGS sequence"/>
</dbReference>
<evidence type="ECO:0000313" key="1">
    <source>
        <dbReference type="EMBL" id="KAF3494177.1"/>
    </source>
</evidence>
<proteinExistence type="predicted"/>
<evidence type="ECO:0000313" key="2">
    <source>
        <dbReference type="Proteomes" id="UP000266723"/>
    </source>
</evidence>